<gene>
    <name evidence="3" type="ORF">AB5I84_08295</name>
</gene>
<dbReference type="PANTHER" id="PTHR24321:SF14">
    <property type="entry name" value="SHORT-CHAIN TYPE DEHYDROGENASE_REDUCTASE BLR2146-RELATED"/>
    <property type="match status" value="1"/>
</dbReference>
<dbReference type="RefSeq" id="WP_369455385.1">
    <property type="nucleotide sequence ID" value="NZ_JBGCUO010000001.1"/>
</dbReference>
<dbReference type="Pfam" id="PF13561">
    <property type="entry name" value="adh_short_C2"/>
    <property type="match status" value="1"/>
</dbReference>
<dbReference type="PRINTS" id="PR00080">
    <property type="entry name" value="SDRFAMILY"/>
</dbReference>
<dbReference type="InterPro" id="IPR002347">
    <property type="entry name" value="SDR_fam"/>
</dbReference>
<dbReference type="EMBL" id="JBGCUO010000001">
    <property type="protein sequence ID" value="MEY1662144.1"/>
    <property type="molecule type" value="Genomic_DNA"/>
</dbReference>
<evidence type="ECO:0000313" key="4">
    <source>
        <dbReference type="Proteomes" id="UP001562065"/>
    </source>
</evidence>
<dbReference type="GO" id="GO:0016491">
    <property type="term" value="F:oxidoreductase activity"/>
    <property type="evidence" value="ECO:0007669"/>
    <property type="project" value="UniProtKB-KW"/>
</dbReference>
<dbReference type="CDD" id="cd05233">
    <property type="entry name" value="SDR_c"/>
    <property type="match status" value="1"/>
</dbReference>
<evidence type="ECO:0000313" key="3">
    <source>
        <dbReference type="EMBL" id="MEY1662144.1"/>
    </source>
</evidence>
<comment type="similarity">
    <text evidence="1">Belongs to the short-chain dehydrogenases/reductases (SDR) family.</text>
</comment>
<evidence type="ECO:0000256" key="1">
    <source>
        <dbReference type="ARBA" id="ARBA00006484"/>
    </source>
</evidence>
<organism evidence="3 4">
    <name type="scientific">Isoalcanivorax beigongshangi</name>
    <dbReference type="NCBI Taxonomy" id="3238810"/>
    <lineage>
        <taxon>Bacteria</taxon>
        <taxon>Pseudomonadati</taxon>
        <taxon>Pseudomonadota</taxon>
        <taxon>Gammaproteobacteria</taxon>
        <taxon>Oceanospirillales</taxon>
        <taxon>Alcanivoracaceae</taxon>
        <taxon>Isoalcanivorax</taxon>
    </lineage>
</organism>
<proteinExistence type="inferred from homology"/>
<dbReference type="SUPFAM" id="SSF51735">
    <property type="entry name" value="NAD(P)-binding Rossmann-fold domains"/>
    <property type="match status" value="1"/>
</dbReference>
<dbReference type="Gene3D" id="3.40.50.720">
    <property type="entry name" value="NAD(P)-binding Rossmann-like Domain"/>
    <property type="match status" value="1"/>
</dbReference>
<accession>A0ABV4AH29</accession>
<dbReference type="InterPro" id="IPR020904">
    <property type="entry name" value="Sc_DH/Rdtase_CS"/>
</dbReference>
<reference evidence="3 4" key="1">
    <citation type="submission" date="2024-07" db="EMBL/GenBank/DDBJ databases">
        <authorList>
            <person name="Ren Q."/>
        </authorList>
    </citation>
    <scope>NUCLEOTIDE SEQUENCE [LARGE SCALE GENOMIC DNA]</scope>
    <source>
        <strain evidence="3 4">REN37</strain>
    </source>
</reference>
<name>A0ABV4AH29_9GAMM</name>
<dbReference type="InterPro" id="IPR036291">
    <property type="entry name" value="NAD(P)-bd_dom_sf"/>
</dbReference>
<sequence>MAARRFEGQVAVVTGAASGIGAATARRLASEGAALVLLDVSAAGLADVAADCGGELFTAVVDVSDASAVAQVLARAQQQFPVIDVLCNNAGVAGGDYSPVTANDTALWERLYRINVLGAVHCIQQLAPAMQARGKGAIVNTASVAGLRSGAGGNAYSASKAALISLTQTAACDLGADGVRVNAVCPGLVRTGMTQAVFDRAEQLGKQDRLGARCELRRPGEPNEVAAVIAFLASDDASFVTGQALAVDGGNTASLNMPGMKV</sequence>
<dbReference type="PANTHER" id="PTHR24321">
    <property type="entry name" value="DEHYDROGENASES, SHORT CHAIN"/>
    <property type="match status" value="1"/>
</dbReference>
<dbReference type="Proteomes" id="UP001562065">
    <property type="component" value="Unassembled WGS sequence"/>
</dbReference>
<dbReference type="PROSITE" id="PS00061">
    <property type="entry name" value="ADH_SHORT"/>
    <property type="match status" value="1"/>
</dbReference>
<evidence type="ECO:0000256" key="2">
    <source>
        <dbReference type="ARBA" id="ARBA00023002"/>
    </source>
</evidence>
<comment type="caution">
    <text evidence="3">The sequence shown here is derived from an EMBL/GenBank/DDBJ whole genome shotgun (WGS) entry which is preliminary data.</text>
</comment>
<dbReference type="PRINTS" id="PR00081">
    <property type="entry name" value="GDHRDH"/>
</dbReference>
<dbReference type="NCBIfam" id="NF005559">
    <property type="entry name" value="PRK07231.1"/>
    <property type="match status" value="1"/>
</dbReference>
<keyword evidence="2 3" id="KW-0560">Oxidoreductase</keyword>
<protein>
    <submittedName>
        <fullName evidence="3">SDR family NAD(P)-dependent oxidoreductase</fullName>
        <ecNumber evidence="3">1.1.1.-</ecNumber>
    </submittedName>
</protein>
<keyword evidence="4" id="KW-1185">Reference proteome</keyword>
<dbReference type="EC" id="1.1.1.-" evidence="3"/>